<evidence type="ECO:0000313" key="1">
    <source>
        <dbReference type="EMBL" id="ABM39983.1"/>
    </source>
</evidence>
<keyword evidence="2" id="KW-1185">Reference proteome</keyword>
<protein>
    <submittedName>
        <fullName evidence="1">Uncharacterized protein</fullName>
    </submittedName>
</protein>
<proteinExistence type="predicted"/>
<dbReference type="AlphaFoldDB" id="A1VWF5"/>
<dbReference type="Pfam" id="PF07799">
    <property type="entry name" value="DUF1643"/>
    <property type="match status" value="1"/>
</dbReference>
<reference evidence="2" key="1">
    <citation type="journal article" date="2009" name="Environ. Microbiol.">
        <title>The genome of Polaromonas naphthalenivorans strain CJ2, isolated from coal tar-contaminated sediment, reveals physiological and metabolic versatility and evolution through extensive horizontal gene transfer.</title>
        <authorList>
            <person name="Yagi J.M."/>
            <person name="Sims D."/>
            <person name="Brettin T."/>
            <person name="Bruce D."/>
            <person name="Madsen E.L."/>
        </authorList>
    </citation>
    <scope>NUCLEOTIDE SEQUENCE [LARGE SCALE GENOMIC DNA]</scope>
    <source>
        <strain evidence="2">CJ2</strain>
        <plasmid evidence="2">Plasmid pPNAP03</plasmid>
    </source>
</reference>
<dbReference type="OrthoDB" id="9807577at2"/>
<dbReference type="RefSeq" id="WP_011798354.1">
    <property type="nucleotide sequence ID" value="NC_008759.1"/>
</dbReference>
<dbReference type="Proteomes" id="UP000000644">
    <property type="component" value="Plasmid pPNAP03"/>
</dbReference>
<organism evidence="1 2">
    <name type="scientific">Polaromonas naphthalenivorans (strain CJ2)</name>
    <dbReference type="NCBI Taxonomy" id="365044"/>
    <lineage>
        <taxon>Bacteria</taxon>
        <taxon>Pseudomonadati</taxon>
        <taxon>Pseudomonadota</taxon>
        <taxon>Betaproteobacteria</taxon>
        <taxon>Burkholderiales</taxon>
        <taxon>Comamonadaceae</taxon>
        <taxon>Polaromonas</taxon>
    </lineage>
</organism>
<keyword evidence="1" id="KW-0614">Plasmid</keyword>
<dbReference type="KEGG" id="pna:Pnap_4919"/>
<sequence length="101" mass="10586">MTNLFAFRAPQPSDMVATADPTGPENDQTLLRIAQGLASSWQPGVLVVHTKAGVMSYRHAAKPAFFEAHPSGPPVPSALPAEDFDAAASTHGCCPSLAERT</sequence>
<dbReference type="EMBL" id="CP000532">
    <property type="protein sequence ID" value="ABM39983.1"/>
    <property type="molecule type" value="Genomic_DNA"/>
</dbReference>
<evidence type="ECO:0000313" key="2">
    <source>
        <dbReference type="Proteomes" id="UP000000644"/>
    </source>
</evidence>
<gene>
    <name evidence="1" type="ordered locus">Pnap_4919</name>
</gene>
<accession>A1VWF5</accession>
<dbReference type="InterPro" id="IPR012441">
    <property type="entry name" value="DUF1643"/>
</dbReference>
<geneLocation type="plasmid" evidence="1 2">
    <name>pPNAP03</name>
</geneLocation>
<name>A1VWF5_POLNA</name>
<dbReference type="HOGENOM" id="CLU_2288974_0_0_4"/>